<sequence length="335" mass="37489">MPEEEDTFGLSGPVHLTTVDWTNPNHQRSVAASLVKGVYVWQRDFKRIRKGGRALAPPWWEAFHFQLHKLLIDKDDSSVFGAIYQLTSVPSADQAPRYVIAFRGTIPKWDTFKRDLKLNIRIITNRLDHTPRAEAALQAVRDVVATYGSSNVWLAGHSQGAAMGMLAGKHMAKTGVFLEAFLFNPPFVSPPIGRVKGHGIRLLRSVITAGLLKMKHHQPGSSFPALSAWQPRLFVNRADFICAEYIGYFEHREWMEKIGAGEIERLASQRSVGGLVVHAIASKMGKPSSEEPLHLIPSASLIVNLSPVRRRDAHGIKQWWGPNLLLESMVYNYSD</sequence>
<feature type="domain" description="Fungal lipase-type" evidence="2">
    <location>
        <begin position="134"/>
        <end position="178"/>
    </location>
</feature>
<proteinExistence type="predicted"/>
<dbReference type="Gene3D" id="3.40.50.1820">
    <property type="entry name" value="alpha/beta hydrolase"/>
    <property type="match status" value="1"/>
</dbReference>
<dbReference type="InterPro" id="IPR029058">
    <property type="entry name" value="AB_hydrolase_fold"/>
</dbReference>
<dbReference type="FunCoup" id="A0A6I9SJ01">
    <property type="interactions" value="697"/>
</dbReference>
<accession>A0A6I9SJ01</accession>
<dbReference type="GO" id="GO:0006629">
    <property type="term" value="P:lipid metabolic process"/>
    <property type="evidence" value="ECO:0007669"/>
    <property type="project" value="InterPro"/>
</dbReference>
<dbReference type="KEGG" id="sind:105155302"/>
<name>A0A6I9SJ01_SESIN</name>
<gene>
    <name evidence="4" type="primary">LOC105155302</name>
</gene>
<evidence type="ECO:0000313" key="4">
    <source>
        <dbReference type="RefSeq" id="XP_011069478.1"/>
    </source>
</evidence>
<protein>
    <submittedName>
        <fullName evidence="4">GDSL esterase/lipase At4g10955-like</fullName>
    </submittedName>
</protein>
<dbReference type="RefSeq" id="XP_011069478.1">
    <property type="nucleotide sequence ID" value="XM_011071176.2"/>
</dbReference>
<dbReference type="InterPro" id="IPR002921">
    <property type="entry name" value="Fungal_lipase-type"/>
</dbReference>
<dbReference type="GeneID" id="105155302"/>
<dbReference type="GO" id="GO:0016787">
    <property type="term" value="F:hydrolase activity"/>
    <property type="evidence" value="ECO:0007669"/>
    <property type="project" value="UniProtKB-KW"/>
</dbReference>
<dbReference type="InParanoid" id="A0A6I9SJ01"/>
<dbReference type="Proteomes" id="UP000504604">
    <property type="component" value="Unplaced"/>
</dbReference>
<reference evidence="4" key="1">
    <citation type="journal article" date="2012" name="BMC Genomics">
        <title>Development and validation of genic-SSR markers in sesame by RNA-seq.</title>
        <authorList>
            <person name="Zhang H."/>
            <person name="Wei L."/>
            <person name="Miao H."/>
            <person name="Zhang T."/>
            <person name="Wang C."/>
        </authorList>
    </citation>
    <scope>NUCLEOTIDE SEQUENCE</scope>
</reference>
<dbReference type="PANTHER" id="PTHR31479:SF2">
    <property type="entry name" value="ALPHA_BETA-HYDROLASES SUPERFAMILY PROTEIN"/>
    <property type="match status" value="1"/>
</dbReference>
<evidence type="ECO:0000313" key="3">
    <source>
        <dbReference type="Proteomes" id="UP000504604"/>
    </source>
</evidence>
<reference evidence="4" key="2">
    <citation type="submission" date="2025-08" db="UniProtKB">
        <authorList>
            <consortium name="RefSeq"/>
        </authorList>
    </citation>
    <scope>IDENTIFICATION</scope>
</reference>
<evidence type="ECO:0000259" key="2">
    <source>
        <dbReference type="Pfam" id="PF01764"/>
    </source>
</evidence>
<evidence type="ECO:0000256" key="1">
    <source>
        <dbReference type="ARBA" id="ARBA00022801"/>
    </source>
</evidence>
<dbReference type="PANTHER" id="PTHR31479">
    <property type="entry name" value="ALPHA/BETA-HYDROLASES SUPERFAMILY PROTEIN"/>
    <property type="match status" value="1"/>
</dbReference>
<dbReference type="OrthoDB" id="58570at2759"/>
<organism evidence="3 4">
    <name type="scientific">Sesamum indicum</name>
    <name type="common">Oriental sesame</name>
    <name type="synonym">Sesamum orientale</name>
    <dbReference type="NCBI Taxonomy" id="4182"/>
    <lineage>
        <taxon>Eukaryota</taxon>
        <taxon>Viridiplantae</taxon>
        <taxon>Streptophyta</taxon>
        <taxon>Embryophyta</taxon>
        <taxon>Tracheophyta</taxon>
        <taxon>Spermatophyta</taxon>
        <taxon>Magnoliopsida</taxon>
        <taxon>eudicotyledons</taxon>
        <taxon>Gunneridae</taxon>
        <taxon>Pentapetalae</taxon>
        <taxon>asterids</taxon>
        <taxon>lamiids</taxon>
        <taxon>Lamiales</taxon>
        <taxon>Pedaliaceae</taxon>
        <taxon>Sesamum</taxon>
    </lineage>
</organism>
<keyword evidence="1" id="KW-0378">Hydrolase</keyword>
<dbReference type="Pfam" id="PF01764">
    <property type="entry name" value="Lipase_3"/>
    <property type="match status" value="1"/>
</dbReference>
<keyword evidence="3" id="KW-1185">Reference proteome</keyword>
<dbReference type="SUPFAM" id="SSF53474">
    <property type="entry name" value="alpha/beta-Hydrolases"/>
    <property type="match status" value="1"/>
</dbReference>
<dbReference type="AlphaFoldDB" id="A0A6I9SJ01"/>